<proteinExistence type="predicted"/>
<dbReference type="AlphaFoldDB" id="A0A382R665"/>
<organism evidence="1">
    <name type="scientific">marine metagenome</name>
    <dbReference type="NCBI Taxonomy" id="408172"/>
    <lineage>
        <taxon>unclassified sequences</taxon>
        <taxon>metagenomes</taxon>
        <taxon>ecological metagenomes</taxon>
    </lineage>
</organism>
<evidence type="ECO:0000313" key="1">
    <source>
        <dbReference type="EMBL" id="SVC92518.1"/>
    </source>
</evidence>
<protein>
    <submittedName>
        <fullName evidence="1">Uncharacterized protein</fullName>
    </submittedName>
</protein>
<accession>A0A382R665</accession>
<sequence>MKIATSRLVGYFTMRFNQIGSSDIVGGRS</sequence>
<name>A0A382R665_9ZZZZ</name>
<gene>
    <name evidence="1" type="ORF">METZ01_LOCUS345372</name>
</gene>
<reference evidence="1" key="1">
    <citation type="submission" date="2018-05" db="EMBL/GenBank/DDBJ databases">
        <authorList>
            <person name="Lanie J.A."/>
            <person name="Ng W.-L."/>
            <person name="Kazmierczak K.M."/>
            <person name="Andrzejewski T.M."/>
            <person name="Davidsen T.M."/>
            <person name="Wayne K.J."/>
            <person name="Tettelin H."/>
            <person name="Glass J.I."/>
            <person name="Rusch D."/>
            <person name="Podicherti R."/>
            <person name="Tsui H.-C.T."/>
            <person name="Winkler M.E."/>
        </authorList>
    </citation>
    <scope>NUCLEOTIDE SEQUENCE</scope>
</reference>
<dbReference type="EMBL" id="UINC01119005">
    <property type="protein sequence ID" value="SVC92518.1"/>
    <property type="molecule type" value="Genomic_DNA"/>
</dbReference>